<accession>A0ACC2SMU7</accession>
<comment type="caution">
    <text evidence="1">The sequence shown here is derived from an EMBL/GenBank/DDBJ whole genome shotgun (WGS) entry which is preliminary data.</text>
</comment>
<keyword evidence="2" id="KW-1185">Reference proteome</keyword>
<dbReference type="EMBL" id="QTSX02004698">
    <property type="protein sequence ID" value="KAJ9063724.1"/>
    <property type="molecule type" value="Genomic_DNA"/>
</dbReference>
<proteinExistence type="predicted"/>
<name>A0ACC2SMU7_9FUNG</name>
<evidence type="ECO:0000313" key="1">
    <source>
        <dbReference type="EMBL" id="KAJ9063724.1"/>
    </source>
</evidence>
<dbReference type="Proteomes" id="UP001165960">
    <property type="component" value="Unassembled WGS sequence"/>
</dbReference>
<protein>
    <submittedName>
        <fullName evidence="1">Uncharacterized protein</fullName>
    </submittedName>
</protein>
<organism evidence="1 2">
    <name type="scientific">Entomophthora muscae</name>
    <dbReference type="NCBI Taxonomy" id="34485"/>
    <lineage>
        <taxon>Eukaryota</taxon>
        <taxon>Fungi</taxon>
        <taxon>Fungi incertae sedis</taxon>
        <taxon>Zoopagomycota</taxon>
        <taxon>Entomophthoromycotina</taxon>
        <taxon>Entomophthoromycetes</taxon>
        <taxon>Entomophthorales</taxon>
        <taxon>Entomophthoraceae</taxon>
        <taxon>Entomophthora</taxon>
    </lineage>
</organism>
<sequence length="107" mass="12054">MQSSQTPSFSEGLFARLKVYMQNTPSQCPRCSYKLDQHPEKFCMYCSASPSWNYGELQQPILLQMDPIDDDLLSQIDAMSSPAIQSLTSTPESSMPASQRNSYFDAQ</sequence>
<reference evidence="1" key="1">
    <citation type="submission" date="2022-04" db="EMBL/GenBank/DDBJ databases">
        <title>Genome of the entomopathogenic fungus Entomophthora muscae.</title>
        <authorList>
            <person name="Elya C."/>
            <person name="Lovett B.R."/>
            <person name="Lee E."/>
            <person name="Macias A.M."/>
            <person name="Hajek A.E."/>
            <person name="De Bivort B.L."/>
            <person name="Kasson M.T."/>
            <person name="De Fine Licht H.H."/>
            <person name="Stajich J.E."/>
        </authorList>
    </citation>
    <scope>NUCLEOTIDE SEQUENCE</scope>
    <source>
        <strain evidence="1">Berkeley</strain>
    </source>
</reference>
<evidence type="ECO:0000313" key="2">
    <source>
        <dbReference type="Proteomes" id="UP001165960"/>
    </source>
</evidence>
<gene>
    <name evidence="1" type="ORF">DSO57_1037955</name>
</gene>